<keyword evidence="3" id="KW-1185">Reference proteome</keyword>
<sequence>MNLNSHYSLERVVSSKDQKYIEGLSIYSRYTHPALRTETNTITYWLDNYNKKFDDEFHVLVFSNNEIVIGYTQLTYFVEENIVVIDYISIDERYRKNNTFFEFADQLAQYIESKFPSSSFSVVELALIDQPYHQSDNFELMKKLLGMIGFYELDLDYWQLELSASNHESKVPAHLFLNPRPLHCSLRKETALDLLHMLYIKHYSRWFEVYEEDKVILYKEKAQELYSTAKTSLVDDVYFKGGSDKAYESIVKTTTAQPTQHLGLSVKLTFLFLVLALSLVFFIKKTEIDKDDFFYFYGFLSVSFVFFLSLFSSRALEVLKVVSKTFSDILKGKP</sequence>
<organism evidence="2 3">
    <name type="scientific">Pseudoalteromonas piscicida</name>
    <dbReference type="NCBI Taxonomy" id="43662"/>
    <lineage>
        <taxon>Bacteria</taxon>
        <taxon>Pseudomonadati</taxon>
        <taxon>Pseudomonadota</taxon>
        <taxon>Gammaproteobacteria</taxon>
        <taxon>Alteromonadales</taxon>
        <taxon>Pseudoalteromonadaceae</taxon>
        <taxon>Pseudoalteromonas</taxon>
    </lineage>
</organism>
<accession>A0ABM6NA73</accession>
<keyword evidence="1" id="KW-0472">Membrane</keyword>
<keyword evidence="1" id="KW-1133">Transmembrane helix</keyword>
<protein>
    <recommendedName>
        <fullName evidence="4">N-acetyltransferase domain-containing protein</fullName>
    </recommendedName>
</protein>
<feature type="transmembrane region" description="Helical" evidence="1">
    <location>
        <begin position="262"/>
        <end position="282"/>
    </location>
</feature>
<evidence type="ECO:0000313" key="3">
    <source>
        <dbReference type="Proteomes" id="UP000016521"/>
    </source>
</evidence>
<gene>
    <name evidence="2" type="ORF">PPIS_a0336</name>
</gene>
<evidence type="ECO:0000313" key="2">
    <source>
        <dbReference type="EMBL" id="ATD05655.1"/>
    </source>
</evidence>
<dbReference type="RefSeq" id="WP_010379547.1">
    <property type="nucleotide sequence ID" value="NZ_CP011924.1"/>
</dbReference>
<dbReference type="Proteomes" id="UP000016521">
    <property type="component" value="Chromosome I"/>
</dbReference>
<evidence type="ECO:0000256" key="1">
    <source>
        <dbReference type="SAM" id="Phobius"/>
    </source>
</evidence>
<feature type="transmembrane region" description="Helical" evidence="1">
    <location>
        <begin position="294"/>
        <end position="312"/>
    </location>
</feature>
<reference evidence="2 3" key="1">
    <citation type="submission" date="2015-06" db="EMBL/GenBank/DDBJ databases">
        <authorList>
            <person name="Xie B.-B."/>
            <person name="Rong J.-C."/>
            <person name="Qin Q.-L."/>
            <person name="Zhang Y.-Z."/>
        </authorList>
    </citation>
    <scope>NUCLEOTIDE SEQUENCE [LARGE SCALE GENOMIC DNA]</scope>
    <source>
        <strain evidence="2 3">JCM 20779</strain>
    </source>
</reference>
<name>A0ABM6NA73_PSEO7</name>
<evidence type="ECO:0008006" key="4">
    <source>
        <dbReference type="Google" id="ProtNLM"/>
    </source>
</evidence>
<dbReference type="EMBL" id="CP011924">
    <property type="protein sequence ID" value="ATD05655.1"/>
    <property type="molecule type" value="Genomic_DNA"/>
</dbReference>
<keyword evidence="1" id="KW-0812">Transmembrane</keyword>
<proteinExistence type="predicted"/>